<evidence type="ECO:0000259" key="2">
    <source>
        <dbReference type="Pfam" id="PF25583"/>
    </source>
</evidence>
<dbReference type="PANTHER" id="PTHR34580">
    <property type="match status" value="1"/>
</dbReference>
<dbReference type="EMBL" id="JBHSAS010000032">
    <property type="protein sequence ID" value="MFC4029358.1"/>
    <property type="molecule type" value="Genomic_DNA"/>
</dbReference>
<dbReference type="InterPro" id="IPR057727">
    <property type="entry name" value="WCX_dom"/>
</dbReference>
<dbReference type="Proteomes" id="UP001595793">
    <property type="component" value="Unassembled WGS sequence"/>
</dbReference>
<dbReference type="InterPro" id="IPR026881">
    <property type="entry name" value="WYL_dom"/>
</dbReference>
<name>A0ABV8HBA8_9FLAO</name>
<accession>A0ABV8HBA8</accession>
<proteinExistence type="predicted"/>
<dbReference type="PROSITE" id="PS52050">
    <property type="entry name" value="WYL"/>
    <property type="match status" value="1"/>
</dbReference>
<keyword evidence="4" id="KW-1185">Reference proteome</keyword>
<gene>
    <name evidence="3" type="ORF">ACFOS1_18205</name>
</gene>
<evidence type="ECO:0000313" key="3">
    <source>
        <dbReference type="EMBL" id="MFC4029358.1"/>
    </source>
</evidence>
<sequence length="298" mass="34913">MSLRQTIKRHFKIISLLQNRPMSFEELQNEISMDPDASEDRLLTSQRTFQRDILEIASIHQIVITSDKSRKVYYIEDNYEDSIAQRLRENYDIINAIRLSKGVGESLYFEQRKALGTQRMADLLKAIQDKKEIKFEYQKFWDASFSKRIVQPIALKEAKNRWYLIGRDKKDDIIKNFSLDRISSLNITDKSFKHIEYDSHLAFKDCFGIINGTNDKVSKIVLAFKVDQGRYIKSLPLHHSQKLISQTENEIRFEYKLKPTFDFVQEVLSHGSDVEVIAPLSLRKKIADKLKAAIARYK</sequence>
<dbReference type="Pfam" id="PF25583">
    <property type="entry name" value="WCX"/>
    <property type="match status" value="1"/>
</dbReference>
<comment type="caution">
    <text evidence="3">The sequence shown here is derived from an EMBL/GenBank/DDBJ whole genome shotgun (WGS) entry which is preliminary data.</text>
</comment>
<evidence type="ECO:0000313" key="4">
    <source>
        <dbReference type="Proteomes" id="UP001595793"/>
    </source>
</evidence>
<dbReference type="PANTHER" id="PTHR34580:SF9">
    <property type="entry name" value="SLL5097 PROTEIN"/>
    <property type="match status" value="1"/>
</dbReference>
<evidence type="ECO:0000259" key="1">
    <source>
        <dbReference type="Pfam" id="PF13280"/>
    </source>
</evidence>
<protein>
    <submittedName>
        <fullName evidence="3">Helix-turn-helix transcriptional regulator</fullName>
    </submittedName>
</protein>
<dbReference type="Pfam" id="PF13280">
    <property type="entry name" value="WYL"/>
    <property type="match status" value="1"/>
</dbReference>
<feature type="domain" description="WCX" evidence="2">
    <location>
        <begin position="219"/>
        <end position="293"/>
    </location>
</feature>
<reference evidence="4" key="1">
    <citation type="journal article" date="2019" name="Int. J. Syst. Evol. Microbiol.">
        <title>The Global Catalogue of Microorganisms (GCM) 10K type strain sequencing project: providing services to taxonomists for standard genome sequencing and annotation.</title>
        <authorList>
            <consortium name="The Broad Institute Genomics Platform"/>
            <consortium name="The Broad Institute Genome Sequencing Center for Infectious Disease"/>
            <person name="Wu L."/>
            <person name="Ma J."/>
        </authorList>
    </citation>
    <scope>NUCLEOTIDE SEQUENCE [LARGE SCALE GENOMIC DNA]</scope>
    <source>
        <strain evidence="4">CECT 9128</strain>
    </source>
</reference>
<dbReference type="RefSeq" id="WP_290233097.1">
    <property type="nucleotide sequence ID" value="NZ_JAUFPZ010000002.1"/>
</dbReference>
<feature type="domain" description="WYL" evidence="1">
    <location>
        <begin position="121"/>
        <end position="185"/>
    </location>
</feature>
<organism evidence="3 4">
    <name type="scientific">Zunongwangia endophytica</name>
    <dbReference type="NCBI Taxonomy" id="1808945"/>
    <lineage>
        <taxon>Bacteria</taxon>
        <taxon>Pseudomonadati</taxon>
        <taxon>Bacteroidota</taxon>
        <taxon>Flavobacteriia</taxon>
        <taxon>Flavobacteriales</taxon>
        <taxon>Flavobacteriaceae</taxon>
        <taxon>Zunongwangia</taxon>
    </lineage>
</organism>
<dbReference type="InterPro" id="IPR051534">
    <property type="entry name" value="CBASS_pafABC_assoc_protein"/>
</dbReference>